<dbReference type="RefSeq" id="WP_179901250.1">
    <property type="nucleotide sequence ID" value="NZ_JACBXV010000185.1"/>
</dbReference>
<dbReference type="Gene3D" id="3.40.960.10">
    <property type="entry name" value="VSR Endonuclease"/>
    <property type="match status" value="1"/>
</dbReference>
<reference evidence="2 3" key="1">
    <citation type="submission" date="2020-07" db="EMBL/GenBank/DDBJ databases">
        <title>MOT database genomes.</title>
        <authorList>
            <person name="Joseph S."/>
            <person name="Aduse-Opoku J."/>
            <person name="Hashim A."/>
            <person name="Wade W."/>
            <person name="Curtis M."/>
        </authorList>
    </citation>
    <scope>NUCLEOTIDE SEQUENCE [LARGE SCALE GENOMIC DNA]</scope>
    <source>
        <strain evidence="2 3">WMus004</strain>
    </source>
</reference>
<protein>
    <submittedName>
        <fullName evidence="2">DUF559 domain-containing protein</fullName>
    </submittedName>
</protein>
<gene>
    <name evidence="2" type="ORF">HZZ05_10850</name>
</gene>
<dbReference type="InterPro" id="IPR011335">
    <property type="entry name" value="Restrct_endonuc-II-like"/>
</dbReference>
<comment type="caution">
    <text evidence="2">The sequence shown here is derived from an EMBL/GenBank/DDBJ whole genome shotgun (WGS) entry which is preliminary data.</text>
</comment>
<dbReference type="Proteomes" id="UP000572528">
    <property type="component" value="Unassembled WGS sequence"/>
</dbReference>
<evidence type="ECO:0000259" key="1">
    <source>
        <dbReference type="Pfam" id="PF04480"/>
    </source>
</evidence>
<evidence type="ECO:0000313" key="2">
    <source>
        <dbReference type="EMBL" id="NYS69997.1"/>
    </source>
</evidence>
<organism evidence="2 3">
    <name type="scientific">Actinomyces bowdenii</name>
    <dbReference type="NCBI Taxonomy" id="131109"/>
    <lineage>
        <taxon>Bacteria</taxon>
        <taxon>Bacillati</taxon>
        <taxon>Actinomycetota</taxon>
        <taxon>Actinomycetes</taxon>
        <taxon>Actinomycetales</taxon>
        <taxon>Actinomycetaceae</taxon>
        <taxon>Actinomyces</taxon>
    </lineage>
</organism>
<dbReference type="Pfam" id="PF04480">
    <property type="entry name" value="DUF559"/>
    <property type="match status" value="1"/>
</dbReference>
<dbReference type="EMBL" id="JACBXV010000185">
    <property type="protein sequence ID" value="NYS69997.1"/>
    <property type="molecule type" value="Genomic_DNA"/>
</dbReference>
<feature type="domain" description="DUF559" evidence="1">
    <location>
        <begin position="288"/>
        <end position="342"/>
    </location>
</feature>
<dbReference type="InterPro" id="IPR007569">
    <property type="entry name" value="DUF559"/>
</dbReference>
<dbReference type="SUPFAM" id="SSF52980">
    <property type="entry name" value="Restriction endonuclease-like"/>
    <property type="match status" value="1"/>
</dbReference>
<proteinExistence type="predicted"/>
<name>A0A853EKZ9_9ACTO</name>
<accession>A0A853EKZ9</accession>
<sequence length="392" mass="43204">METSTRASAALGGISADIHHPLDRSLLPRLVRTGRSVRAQRLVSVGARASRPGPGLRLAPGILWVPHEKASRWQHQYTLCLARAITAQATQRSMRCLSHTSAALILGLPMMSREPDVYVAVPSRPRQVRTPLPLIGVPSSGLPRPLPGPGRLCRQVSLWRRQLDLTGEEIAVVNGMAVTSALRTAFDCACDEPAHNALVIADAALRLVCRPQRRRPWAHERTEAMARRVWEGLFDRHPRRRGISQARAVLAAATPMADSPGESAARWLSLALGLTPPRPQYLIETRRGQYWVDLCWPEQGIVIEVDGQVKYESPQDLWEEKRRQDAIQAQGWTVMRITYEEFYDLLALAQRIESVFPAGAVTAAVPAAGMLWPGRGLDDGLPEGSMLAAPRG</sequence>
<dbReference type="AlphaFoldDB" id="A0A853EKZ9"/>
<evidence type="ECO:0000313" key="3">
    <source>
        <dbReference type="Proteomes" id="UP000572528"/>
    </source>
</evidence>